<keyword evidence="1" id="KW-1133">Transmembrane helix</keyword>
<feature type="transmembrane region" description="Helical" evidence="1">
    <location>
        <begin position="6"/>
        <end position="27"/>
    </location>
</feature>
<accession>A0A949K7Y1</accession>
<dbReference type="AlphaFoldDB" id="A0A949K7Y1"/>
<dbReference type="RefSeq" id="WP_238722038.1">
    <property type="nucleotide sequence ID" value="NZ_JAHQCW010000021.1"/>
</dbReference>
<keyword evidence="1" id="KW-0812">Transmembrane</keyword>
<sequence>MKKKHIILILVSAVILILIALAVLFAVRKNKEEKAAIQAMYIPYGEDSYIMASDESGVFTVHFPEDIYDISGKKITQDQLVKGNILKIYGNGIMLESYPGQYPGVTKIKVVEQGSPSDADRYQDIIDMIYQEPDPAEPPSLDVNYRTDLAVVTAMTTRGGFRWEYQDKDGAAQSVVADAPSMLANSDLADISLTDPTDLTLLFTKKPDEVTVIRYTSDHYKDQAYIESNPQGEHVEVSAVEDGSYLISQAEAGYIYVVRAVWGSSEVEFGFMTK</sequence>
<evidence type="ECO:0000313" key="2">
    <source>
        <dbReference type="EMBL" id="MBU9737527.1"/>
    </source>
</evidence>
<evidence type="ECO:0000313" key="3">
    <source>
        <dbReference type="Proteomes" id="UP000712157"/>
    </source>
</evidence>
<name>A0A949K7Y1_9FIRM</name>
<evidence type="ECO:0000256" key="1">
    <source>
        <dbReference type="SAM" id="Phobius"/>
    </source>
</evidence>
<organism evidence="2 3">
    <name type="scientific">Diplocloster agilis</name>
    <dbReference type="NCBI Taxonomy" id="2850323"/>
    <lineage>
        <taxon>Bacteria</taxon>
        <taxon>Bacillati</taxon>
        <taxon>Bacillota</taxon>
        <taxon>Clostridia</taxon>
        <taxon>Lachnospirales</taxon>
        <taxon>Lachnospiraceae</taxon>
        <taxon>Diplocloster</taxon>
    </lineage>
</organism>
<reference evidence="2" key="1">
    <citation type="submission" date="2021-06" db="EMBL/GenBank/DDBJ databases">
        <title>Description of novel taxa of the family Lachnospiraceae.</title>
        <authorList>
            <person name="Chaplin A.V."/>
            <person name="Sokolova S.R."/>
            <person name="Pikina A.P."/>
            <person name="Korzhanova M."/>
            <person name="Belova V."/>
            <person name="Korostin D."/>
            <person name="Efimov B.A."/>
        </authorList>
    </citation>
    <scope>NUCLEOTIDE SEQUENCE</scope>
    <source>
        <strain evidence="2">ASD5720</strain>
    </source>
</reference>
<dbReference type="Proteomes" id="UP000712157">
    <property type="component" value="Unassembled WGS sequence"/>
</dbReference>
<comment type="caution">
    <text evidence="2">The sequence shown here is derived from an EMBL/GenBank/DDBJ whole genome shotgun (WGS) entry which is preliminary data.</text>
</comment>
<keyword evidence="1" id="KW-0472">Membrane</keyword>
<dbReference type="EMBL" id="JAHQCW010000021">
    <property type="protein sequence ID" value="MBU9737527.1"/>
    <property type="molecule type" value="Genomic_DNA"/>
</dbReference>
<protein>
    <submittedName>
        <fullName evidence="2">Uncharacterized protein</fullName>
    </submittedName>
</protein>
<keyword evidence="3" id="KW-1185">Reference proteome</keyword>
<gene>
    <name evidence="2" type="ORF">KTH89_13340</name>
</gene>
<proteinExistence type="predicted"/>